<evidence type="ECO:0000256" key="3">
    <source>
        <dbReference type="ARBA" id="ARBA00022676"/>
    </source>
</evidence>
<comment type="catalytic activity">
    <reaction evidence="8">
        <text>[GlcNAc-(1-&gt;4)-Mur2Ac(oyl-L-Ala-gamma-D-Glu-L-Lys-D-Ala-D-Ala)](n)-di-trans,octa-cis-undecaprenyl diphosphate + beta-D-GlcNAc-(1-&gt;4)-Mur2Ac(oyl-L-Ala-gamma-D-Glu-L-Lys-D-Ala-D-Ala)-di-trans,octa-cis-undecaprenyl diphosphate = [GlcNAc-(1-&gt;4)-Mur2Ac(oyl-L-Ala-gamma-D-Glu-L-Lys-D-Ala-D-Ala)](n+1)-di-trans,octa-cis-undecaprenyl diphosphate + di-trans,octa-cis-undecaprenyl diphosphate + H(+)</text>
        <dbReference type="Rhea" id="RHEA:23708"/>
        <dbReference type="Rhea" id="RHEA-COMP:9602"/>
        <dbReference type="Rhea" id="RHEA-COMP:9603"/>
        <dbReference type="ChEBI" id="CHEBI:15378"/>
        <dbReference type="ChEBI" id="CHEBI:58405"/>
        <dbReference type="ChEBI" id="CHEBI:60033"/>
        <dbReference type="ChEBI" id="CHEBI:78435"/>
        <dbReference type="EC" id="2.4.99.28"/>
    </reaction>
</comment>
<evidence type="ECO:0000259" key="12">
    <source>
        <dbReference type="Pfam" id="PF00912"/>
    </source>
</evidence>
<feature type="compositionally biased region" description="Pro residues" evidence="9">
    <location>
        <begin position="707"/>
        <end position="783"/>
    </location>
</feature>
<evidence type="ECO:0000256" key="10">
    <source>
        <dbReference type="SAM" id="Phobius"/>
    </source>
</evidence>
<keyword evidence="1" id="KW-0121">Carboxypeptidase</keyword>
<dbReference type="GO" id="GO:0016757">
    <property type="term" value="F:glycosyltransferase activity"/>
    <property type="evidence" value="ECO:0007669"/>
    <property type="project" value="UniProtKB-KW"/>
</dbReference>
<dbReference type="PANTHER" id="PTHR32282">
    <property type="entry name" value="BINDING PROTEIN TRANSPEPTIDASE, PUTATIVE-RELATED"/>
    <property type="match status" value="1"/>
</dbReference>
<dbReference type="PRINTS" id="PR01217">
    <property type="entry name" value="PRICHEXTENSN"/>
</dbReference>
<dbReference type="EC" id="2.4.-.-" evidence="13"/>
<evidence type="ECO:0000256" key="7">
    <source>
        <dbReference type="ARBA" id="ARBA00034000"/>
    </source>
</evidence>
<evidence type="ECO:0000259" key="11">
    <source>
        <dbReference type="Pfam" id="PF00905"/>
    </source>
</evidence>
<dbReference type="Gene3D" id="1.10.3810.10">
    <property type="entry name" value="Biosynthetic peptidoglycan transglycosylase-like"/>
    <property type="match status" value="1"/>
</dbReference>
<evidence type="ECO:0000256" key="1">
    <source>
        <dbReference type="ARBA" id="ARBA00022645"/>
    </source>
</evidence>
<evidence type="ECO:0000256" key="4">
    <source>
        <dbReference type="ARBA" id="ARBA00022679"/>
    </source>
</evidence>
<dbReference type="InterPro" id="IPR001264">
    <property type="entry name" value="Glyco_trans_51"/>
</dbReference>
<feature type="transmembrane region" description="Helical" evidence="10">
    <location>
        <begin position="12"/>
        <end position="34"/>
    </location>
</feature>
<dbReference type="InterPro" id="IPR050396">
    <property type="entry name" value="Glycosyltr_51/Transpeptidase"/>
</dbReference>
<dbReference type="RefSeq" id="WP_377431642.1">
    <property type="nucleotide sequence ID" value="NZ_JBHSPR010000060.1"/>
</dbReference>
<keyword evidence="10" id="KW-0812">Transmembrane</keyword>
<evidence type="ECO:0000256" key="5">
    <source>
        <dbReference type="ARBA" id="ARBA00022801"/>
    </source>
</evidence>
<sequence>MLRLRLNQLWTLFLAGVLSGTILAAAALPAYVLLAVGLKSAGARYEDLPQDLRTPPTAQRSYLYAGDGRTLITSFYDENRTNVPLTEVSLVMRQATVAAEDARFYEHGGVDVRGVLRAFVANKVGGEVRQGASTLTMQYVRNVLKSDPSLTEEQRAEATATTPGRKLQEMRYALALERRLSKDEILSRYLNIAYFGAGAYGIAAASQRYFSKPARQLNLAEAAMLAGLVRSPETDSPIGGDAGAALARRWYVLRQMADTGVISTETATRAQAGRLLLRPGAEPNDCAGIADGHSDWGFFCDYFRRWWTANPAFGHTVDQRQQTLRRGGYRIVTSLDPAIQASALQQTLKVYGYSDRRAMPMAVVQPGSGRVLAFAVNRHYRLDPNPPGQENYPNTVNQLIAGGGDIDGYQAGSTFKLFTMLAALESGMPLSAGYVAPSRLLTSYPVSGPNSCAGYWCPANANPGWMDGYRNMWTGFGRSVNTYFVALEQRVGADEAVRMAERLGIVFRADGDARLATYGARGWGAFTLGVAATTPLDLANAYATLAADGTYCKPLPVLSVVDAAGRPVPAAAPTCGRMLRPEVARAATDAARCPVGNQSAYRQCDGGSAPEVTGILGAQPVAGKTGSAEGYTSETFVAFTPQLAAAAIAANPDDPSDAVGAPVQRKVIAAVATTMASALKGKPRRDFTPPGREIAFGDSADDLGPRPVVPVPVPPVPTPGPTAPAPVPPAPTGPVPGATPVPTPPVFVVPRPTPPVPTKPPVRPPVRTPPGPAAPRPNLPEPTLPGLVLRP</sequence>
<dbReference type="EMBL" id="JBHSPR010000060">
    <property type="protein sequence ID" value="MFC6022258.1"/>
    <property type="molecule type" value="Genomic_DNA"/>
</dbReference>
<dbReference type="SUPFAM" id="SSF53955">
    <property type="entry name" value="Lysozyme-like"/>
    <property type="match status" value="1"/>
</dbReference>
<feature type="domain" description="Penicillin-binding protein transpeptidase" evidence="11">
    <location>
        <begin position="363"/>
        <end position="658"/>
    </location>
</feature>
<keyword evidence="3 13" id="KW-0328">Glycosyltransferase</keyword>
<dbReference type="Pfam" id="PF00912">
    <property type="entry name" value="Transgly"/>
    <property type="match status" value="1"/>
</dbReference>
<organism evidence="13 14">
    <name type="scientific">Plantactinospora solaniradicis</name>
    <dbReference type="NCBI Taxonomy" id="1723736"/>
    <lineage>
        <taxon>Bacteria</taxon>
        <taxon>Bacillati</taxon>
        <taxon>Actinomycetota</taxon>
        <taxon>Actinomycetes</taxon>
        <taxon>Micromonosporales</taxon>
        <taxon>Micromonosporaceae</taxon>
        <taxon>Plantactinospora</taxon>
    </lineage>
</organism>
<feature type="region of interest" description="Disordered" evidence="9">
    <location>
        <begin position="681"/>
        <end position="791"/>
    </location>
</feature>
<evidence type="ECO:0000313" key="13">
    <source>
        <dbReference type="EMBL" id="MFC6022258.1"/>
    </source>
</evidence>
<protein>
    <submittedName>
        <fullName evidence="13">Transglycosylase domain-containing protein</fullName>
        <ecNumber evidence="13">2.4.-.-</ecNumber>
    </submittedName>
</protein>
<keyword evidence="10" id="KW-0472">Membrane</keyword>
<proteinExistence type="predicted"/>
<evidence type="ECO:0000256" key="8">
    <source>
        <dbReference type="ARBA" id="ARBA00049902"/>
    </source>
</evidence>
<evidence type="ECO:0000256" key="2">
    <source>
        <dbReference type="ARBA" id="ARBA00022670"/>
    </source>
</evidence>
<comment type="catalytic activity">
    <reaction evidence="7">
        <text>Preferential cleavage: (Ac)2-L-Lys-D-Ala-|-D-Ala. Also transpeptidation of peptidyl-alanyl moieties that are N-acyl substituents of D-alanine.</text>
        <dbReference type="EC" id="3.4.16.4"/>
    </reaction>
</comment>
<evidence type="ECO:0000256" key="9">
    <source>
        <dbReference type="SAM" id="MobiDB-lite"/>
    </source>
</evidence>
<dbReference type="InterPro" id="IPR001460">
    <property type="entry name" value="PCN-bd_Tpept"/>
</dbReference>
<gene>
    <name evidence="13" type="ORF">ACFP2T_39640</name>
</gene>
<comment type="caution">
    <text evidence="13">The sequence shown here is derived from an EMBL/GenBank/DDBJ whole genome shotgun (WGS) entry which is preliminary data.</text>
</comment>
<accession>A0ABW1KMX6</accession>
<dbReference type="PANTHER" id="PTHR32282:SF33">
    <property type="entry name" value="PEPTIDOGLYCAN GLYCOSYLTRANSFERASE"/>
    <property type="match status" value="1"/>
</dbReference>
<keyword evidence="5" id="KW-0378">Hydrolase</keyword>
<evidence type="ECO:0000256" key="6">
    <source>
        <dbReference type="ARBA" id="ARBA00023268"/>
    </source>
</evidence>
<keyword evidence="2" id="KW-0645">Protease</keyword>
<dbReference type="Gene3D" id="3.40.710.10">
    <property type="entry name" value="DD-peptidase/beta-lactamase superfamily"/>
    <property type="match status" value="1"/>
</dbReference>
<feature type="domain" description="Glycosyl transferase family 51" evidence="12">
    <location>
        <begin position="71"/>
        <end position="256"/>
    </location>
</feature>
<dbReference type="SUPFAM" id="SSF56601">
    <property type="entry name" value="beta-lactamase/transpeptidase-like"/>
    <property type="match status" value="1"/>
</dbReference>
<dbReference type="InterPro" id="IPR023346">
    <property type="entry name" value="Lysozyme-like_dom_sf"/>
</dbReference>
<dbReference type="InterPro" id="IPR036950">
    <property type="entry name" value="PBP_transglycosylase"/>
</dbReference>
<dbReference type="Pfam" id="PF00905">
    <property type="entry name" value="Transpeptidase"/>
    <property type="match status" value="1"/>
</dbReference>
<dbReference type="Proteomes" id="UP001596203">
    <property type="component" value="Unassembled WGS sequence"/>
</dbReference>
<evidence type="ECO:0000313" key="14">
    <source>
        <dbReference type="Proteomes" id="UP001596203"/>
    </source>
</evidence>
<keyword evidence="6" id="KW-0511">Multifunctional enzyme</keyword>
<name>A0ABW1KMX6_9ACTN</name>
<dbReference type="InterPro" id="IPR012338">
    <property type="entry name" value="Beta-lactam/transpept-like"/>
</dbReference>
<keyword evidence="10" id="KW-1133">Transmembrane helix</keyword>
<reference evidence="14" key="1">
    <citation type="journal article" date="2019" name="Int. J. Syst. Evol. Microbiol.">
        <title>The Global Catalogue of Microorganisms (GCM) 10K type strain sequencing project: providing services to taxonomists for standard genome sequencing and annotation.</title>
        <authorList>
            <consortium name="The Broad Institute Genomics Platform"/>
            <consortium name="The Broad Institute Genome Sequencing Center for Infectious Disease"/>
            <person name="Wu L."/>
            <person name="Ma J."/>
        </authorList>
    </citation>
    <scope>NUCLEOTIDE SEQUENCE [LARGE SCALE GENOMIC DNA]</scope>
    <source>
        <strain evidence="14">ZS-35-S2</strain>
    </source>
</reference>
<keyword evidence="4 13" id="KW-0808">Transferase</keyword>
<keyword evidence="14" id="KW-1185">Reference proteome</keyword>